<dbReference type="RefSeq" id="WP_071896913.1">
    <property type="nucleotide sequence ID" value="NZ_MPIN01000001.1"/>
</dbReference>
<protein>
    <submittedName>
        <fullName evidence="1">Uncharacterized protein</fullName>
    </submittedName>
</protein>
<name>A0A1L9BKY0_9BACT</name>
<evidence type="ECO:0000313" key="1">
    <source>
        <dbReference type="EMBL" id="OJH42818.1"/>
    </source>
</evidence>
<reference evidence="2" key="1">
    <citation type="submission" date="2016-11" db="EMBL/GenBank/DDBJ databases">
        <authorList>
            <person name="Shukria A."/>
            <person name="Stevens D.C."/>
        </authorList>
    </citation>
    <scope>NUCLEOTIDE SEQUENCE [LARGE SCALE GENOMIC DNA]</scope>
    <source>
        <strain evidence="2">Cbfe23</strain>
    </source>
</reference>
<dbReference type="AlphaFoldDB" id="A0A1L9BKY0"/>
<dbReference type="Proteomes" id="UP000182229">
    <property type="component" value="Unassembled WGS sequence"/>
</dbReference>
<dbReference type="EMBL" id="MPIN01000001">
    <property type="protein sequence ID" value="OJH42818.1"/>
    <property type="molecule type" value="Genomic_DNA"/>
</dbReference>
<comment type="caution">
    <text evidence="1">The sequence shown here is derived from an EMBL/GenBank/DDBJ whole genome shotgun (WGS) entry which is preliminary data.</text>
</comment>
<reference evidence="1 2" key="2">
    <citation type="submission" date="2016-12" db="EMBL/GenBank/DDBJ databases">
        <title>Draft Genome Sequence of Cystobacter ferrugineus Strain Cbfe23.</title>
        <authorList>
            <person name="Akbar S."/>
            <person name="Dowd S.E."/>
            <person name="Stevens D.C."/>
        </authorList>
    </citation>
    <scope>NUCLEOTIDE SEQUENCE [LARGE SCALE GENOMIC DNA]</scope>
    <source>
        <strain evidence="1 2">Cbfe23</strain>
    </source>
</reference>
<evidence type="ECO:0000313" key="2">
    <source>
        <dbReference type="Proteomes" id="UP000182229"/>
    </source>
</evidence>
<dbReference type="OrthoDB" id="5505958at2"/>
<proteinExistence type="predicted"/>
<sequence>MLSLLTLLWLASAPIPVESLPTPPAPRPPAPQCVSSQGRTVCGYQCKTNGSHAACAKTPYGVCQLLAGNIHCWDPPRVAIAHPDNSRTKPECKEIRGKVACGYNCRVANGEVACNSTPHGVCTTHFERLVCWDPPESVIHENGADTPEPRCLTASEAVSCGYDCKSTRTEVRCASTPTGVCRLDNDQITCFDPPSLLHCDHSAPPPPAN</sequence>
<gene>
    <name evidence="1" type="ORF">BON30_06500</name>
</gene>
<dbReference type="STRING" id="83449.BON30_06500"/>
<organism evidence="1 2">
    <name type="scientific">Cystobacter ferrugineus</name>
    <dbReference type="NCBI Taxonomy" id="83449"/>
    <lineage>
        <taxon>Bacteria</taxon>
        <taxon>Pseudomonadati</taxon>
        <taxon>Myxococcota</taxon>
        <taxon>Myxococcia</taxon>
        <taxon>Myxococcales</taxon>
        <taxon>Cystobacterineae</taxon>
        <taxon>Archangiaceae</taxon>
        <taxon>Cystobacter</taxon>
    </lineage>
</organism>
<keyword evidence="2" id="KW-1185">Reference proteome</keyword>
<accession>A0A1L9BKY0</accession>